<protein>
    <recommendedName>
        <fullName evidence="2">HTH HARE-type domain-containing protein</fullName>
    </recommendedName>
</protein>
<evidence type="ECO:0000256" key="1">
    <source>
        <dbReference type="ARBA" id="ARBA00023163"/>
    </source>
</evidence>
<accession>A0A4Z1A4A6</accession>
<keyword evidence="1" id="KW-0804">Transcription</keyword>
<proteinExistence type="predicted"/>
<organism evidence="3 4">
    <name type="scientific">Leptospira congkakensis</name>
    <dbReference type="NCBI Taxonomy" id="2484932"/>
    <lineage>
        <taxon>Bacteria</taxon>
        <taxon>Pseudomonadati</taxon>
        <taxon>Spirochaetota</taxon>
        <taxon>Spirochaetia</taxon>
        <taxon>Leptospirales</taxon>
        <taxon>Leptospiraceae</taxon>
        <taxon>Leptospira</taxon>
    </lineage>
</organism>
<gene>
    <name evidence="3" type="ORF">EHQ69_00150</name>
</gene>
<dbReference type="AlphaFoldDB" id="A0A4Z1A4A6"/>
<dbReference type="PROSITE" id="PS51913">
    <property type="entry name" value="HTH_HARE"/>
    <property type="match status" value="1"/>
</dbReference>
<dbReference type="EMBL" id="RQGP01000006">
    <property type="protein sequence ID" value="TGL96688.1"/>
    <property type="molecule type" value="Genomic_DNA"/>
</dbReference>
<dbReference type="Proteomes" id="UP000298263">
    <property type="component" value="Unassembled WGS sequence"/>
</dbReference>
<evidence type="ECO:0000259" key="2">
    <source>
        <dbReference type="PROSITE" id="PS51913"/>
    </source>
</evidence>
<keyword evidence="4" id="KW-1185">Reference proteome</keyword>
<name>A0A4Z1A4A6_9LEPT</name>
<dbReference type="OrthoDB" id="5289528at2"/>
<reference evidence="3" key="1">
    <citation type="journal article" date="2019" name="PLoS Negl. Trop. Dis.">
        <title>Revisiting the worldwide diversity of Leptospira species in the environment.</title>
        <authorList>
            <person name="Vincent A.T."/>
            <person name="Schiettekatte O."/>
            <person name="Bourhy P."/>
            <person name="Veyrier F.J."/>
            <person name="Picardeau M."/>
        </authorList>
    </citation>
    <scope>NUCLEOTIDE SEQUENCE [LARGE SCALE GENOMIC DNA]</scope>
    <source>
        <strain evidence="3">201702422</strain>
    </source>
</reference>
<evidence type="ECO:0000313" key="4">
    <source>
        <dbReference type="Proteomes" id="UP000298263"/>
    </source>
</evidence>
<dbReference type="RefSeq" id="WP_135584425.1">
    <property type="nucleotide sequence ID" value="NZ_RQGO01000018.1"/>
</dbReference>
<dbReference type="Pfam" id="PF05066">
    <property type="entry name" value="HARE-HTH"/>
    <property type="match status" value="1"/>
</dbReference>
<sequence length="298" mass="34052">MAQSLSFLEIAQKALVETGSPMSPSEIWAFAESKKWKTDSVGKTPWATISAQIYVSIKNDPISPFQQVSKRPTRFALSGWGETIDRIVSDFNARMLEEENIPVKERKLHPVLTQFVFSHPHFRAYTKTIYHEISTKSIKGKNRWLHPDLVGVRFNFDEYTEETVSLQKLMATADCYLFSFEVKVNLHFGNLREAFFQAVSNSSWANEGYLAALNIEEDSDLMDELSRLSKAFGIGVLKLDSTKPEESEILFQSNPKPNLDFTTIDRLAEENKNFRDFLKNIAEDVKLGKVKSSYDTKE</sequence>
<feature type="domain" description="HTH HARE-type" evidence="2">
    <location>
        <begin position="5"/>
        <end position="80"/>
    </location>
</feature>
<evidence type="ECO:0000313" key="3">
    <source>
        <dbReference type="EMBL" id="TGL96688.1"/>
    </source>
</evidence>
<comment type="caution">
    <text evidence="3">The sequence shown here is derived from an EMBL/GenBank/DDBJ whole genome shotgun (WGS) entry which is preliminary data.</text>
</comment>
<dbReference type="GO" id="GO:0006355">
    <property type="term" value="P:regulation of DNA-templated transcription"/>
    <property type="evidence" value="ECO:0007669"/>
    <property type="project" value="InterPro"/>
</dbReference>
<dbReference type="InterPro" id="IPR007759">
    <property type="entry name" value="Asxl_HARE-HTH"/>
</dbReference>